<dbReference type="SUPFAM" id="SSF53807">
    <property type="entry name" value="Helical backbone' metal receptor"/>
    <property type="match status" value="1"/>
</dbReference>
<organism evidence="4 5">
    <name type="scientific">Butyrivibrio hungatei DSM 14810</name>
    <dbReference type="NCBI Taxonomy" id="1121132"/>
    <lineage>
        <taxon>Bacteria</taxon>
        <taxon>Bacillati</taxon>
        <taxon>Bacillota</taxon>
        <taxon>Clostridia</taxon>
        <taxon>Lachnospirales</taxon>
        <taxon>Lachnospiraceae</taxon>
        <taxon>Butyrivibrio</taxon>
    </lineage>
</organism>
<name>A0A1M7S437_9FIRM</name>
<dbReference type="EMBL" id="FRDH01000004">
    <property type="protein sequence ID" value="SHN53154.1"/>
    <property type="molecule type" value="Genomic_DNA"/>
</dbReference>
<keyword evidence="1 2" id="KW-0535">Nitrogen fixation</keyword>
<dbReference type="Pfam" id="PF00148">
    <property type="entry name" value="Oxidored_nitro"/>
    <property type="match status" value="1"/>
</dbReference>
<evidence type="ECO:0000256" key="2">
    <source>
        <dbReference type="RuleBase" id="RU004021"/>
    </source>
</evidence>
<evidence type="ECO:0000313" key="5">
    <source>
        <dbReference type="Proteomes" id="UP000184097"/>
    </source>
</evidence>
<gene>
    <name evidence="4" type="ORF">SAMN02745247_00914</name>
</gene>
<sequence>MSELENKYAEKAIPPTREERLETTDTYHGCSCDLLECSKSCCLKGKDRDFWQGSSSCQMFLSVMMSAPIENTVLIMHGPVGCGHQLHVTTFGTNAGKNVRGLAPKPVNWLSTNLSTTEIVNGGEKKLREAIEYADKTFRPEFIFVLSTCAPNIIGDDVEKIIEDESKVVSAQLTAIHCPGFRSRYVSSAYDAFYHSLIRHIQLEPIAFKDFVPLNPADPNAAFLAAGYEYKKNYTVNIMTLESMGAQDESELSRLLNALNLNVNVLPEYSNADKIRFVSESALNVSLCWMHDDYFVKYLKDKYNVPYYMGMPLGLKATRKWLVDIGEHFGLKKEAERLADYEENLVKEAIAPFKEKLKGKRVMISGGSVRSAIEASLIHDDLGMEIVSVIGLLYDSNAEEAFEDLAKEHPDVPVIVSDQPYEFVNQVKTYKPDIVLCHANGLSEPAKLGAVTVPEFDVGGAYFGYNGVFQVARQLTFALENDSYVKEVSKHVKFPYKQSWYEKEPFAYIKG</sequence>
<dbReference type="RefSeq" id="WP_072701447.1">
    <property type="nucleotide sequence ID" value="NZ_FRDH01000004.1"/>
</dbReference>
<proteinExistence type="inferred from homology"/>
<dbReference type="AlphaFoldDB" id="A0A1M7S437"/>
<dbReference type="GO" id="GO:0016163">
    <property type="term" value="F:nitrogenase activity"/>
    <property type="evidence" value="ECO:0007669"/>
    <property type="project" value="InterPro"/>
</dbReference>
<evidence type="ECO:0000259" key="3">
    <source>
        <dbReference type="Pfam" id="PF00148"/>
    </source>
</evidence>
<accession>A0A1M7S437</accession>
<evidence type="ECO:0000256" key="1">
    <source>
        <dbReference type="ARBA" id="ARBA00023231"/>
    </source>
</evidence>
<dbReference type="Gene3D" id="3.40.50.12380">
    <property type="entry name" value="Nitrogenase MoFe cofactor biosynthesis protein NifE, C-terminal"/>
    <property type="match status" value="1"/>
</dbReference>
<dbReference type="PANTHER" id="PTHR42956:SF1">
    <property type="entry name" value="NITROGENASE IRON-MOLYBDENUM COFACTOR BIOSYNTHESIS PROTEIN NIFE"/>
    <property type="match status" value="1"/>
</dbReference>
<dbReference type="InterPro" id="IPR000510">
    <property type="entry name" value="Nase/OxRdtase_comp1"/>
</dbReference>
<dbReference type="Proteomes" id="UP000184097">
    <property type="component" value="Unassembled WGS sequence"/>
</dbReference>
<evidence type="ECO:0000313" key="4">
    <source>
        <dbReference type="EMBL" id="SHN53154.1"/>
    </source>
</evidence>
<comment type="similarity">
    <text evidence="2">Belongs to the NifD/NifK/NifE/NifN family.</text>
</comment>
<dbReference type="PANTHER" id="PTHR42956">
    <property type="entry name" value="NITROGENASE IRON-MOLYBDENUM COFACTOR BIOSYNTHESIS PROTEIN NIFE"/>
    <property type="match status" value="1"/>
</dbReference>
<dbReference type="PROSITE" id="PS00699">
    <property type="entry name" value="NITROGENASE_1_1"/>
    <property type="match status" value="1"/>
</dbReference>
<reference evidence="4 5" key="1">
    <citation type="submission" date="2016-12" db="EMBL/GenBank/DDBJ databases">
        <authorList>
            <person name="Song W.-J."/>
            <person name="Kurnit D.M."/>
        </authorList>
    </citation>
    <scope>NUCLEOTIDE SEQUENCE [LARGE SCALE GENOMIC DNA]</scope>
    <source>
        <strain evidence="4 5">DSM 14810</strain>
    </source>
</reference>
<feature type="domain" description="Nitrogenase/oxidoreductase component 1" evidence="3">
    <location>
        <begin position="57"/>
        <end position="476"/>
    </location>
</feature>
<protein>
    <submittedName>
        <fullName evidence="4">Nitrogenase molybdenum-iron protein alpha chain</fullName>
    </submittedName>
</protein>
<dbReference type="InterPro" id="IPR000318">
    <property type="entry name" value="Nase_comp1_CS"/>
</dbReference>
<dbReference type="InterPro" id="IPR049939">
    <property type="entry name" value="NifE-like"/>
</dbReference>
<dbReference type="Gene3D" id="3.40.50.1980">
    <property type="entry name" value="Nitrogenase molybdenum iron protein domain"/>
    <property type="match status" value="1"/>
</dbReference>